<keyword evidence="3" id="KW-1185">Reference proteome</keyword>
<accession>A0A8R2D1V7</accession>
<evidence type="ECO:0000313" key="3">
    <source>
        <dbReference type="Proteomes" id="UP000007819"/>
    </source>
</evidence>
<evidence type="ECO:0000256" key="1">
    <source>
        <dbReference type="SAM" id="MobiDB-lite"/>
    </source>
</evidence>
<dbReference type="GeneID" id="107882795"/>
<dbReference type="EnsemblMetazoa" id="XM_016801711.2">
    <property type="protein sequence ID" value="XP_016657200.1"/>
    <property type="gene ID" value="LOC107882795"/>
</dbReference>
<protein>
    <submittedName>
        <fullName evidence="2">Uncharacterized protein</fullName>
    </submittedName>
</protein>
<dbReference type="AlphaFoldDB" id="A0A8R2D1V7"/>
<name>A0A8R2D1V7_ACYPI</name>
<dbReference type="Proteomes" id="UP000007819">
    <property type="component" value="Chromosome X"/>
</dbReference>
<feature type="compositionally biased region" description="Polar residues" evidence="1">
    <location>
        <begin position="47"/>
        <end position="57"/>
    </location>
</feature>
<dbReference type="KEGG" id="api:107882795"/>
<feature type="region of interest" description="Disordered" evidence="1">
    <location>
        <begin position="45"/>
        <end position="69"/>
    </location>
</feature>
<sequence>MFVKVLSSGQLIYIHDLHLYIIIIARLSTSDVSAHITEDKMVAADENINNTPEQSLGNDPKKKHNHDCKSFKRKAQREIACLNLEIEMVNFRIEYIEHLINFFDSKLGDQM</sequence>
<organism evidence="2 3">
    <name type="scientific">Acyrthosiphon pisum</name>
    <name type="common">Pea aphid</name>
    <dbReference type="NCBI Taxonomy" id="7029"/>
    <lineage>
        <taxon>Eukaryota</taxon>
        <taxon>Metazoa</taxon>
        <taxon>Ecdysozoa</taxon>
        <taxon>Arthropoda</taxon>
        <taxon>Hexapoda</taxon>
        <taxon>Insecta</taxon>
        <taxon>Pterygota</taxon>
        <taxon>Neoptera</taxon>
        <taxon>Paraneoptera</taxon>
        <taxon>Hemiptera</taxon>
        <taxon>Sternorrhyncha</taxon>
        <taxon>Aphidomorpha</taxon>
        <taxon>Aphidoidea</taxon>
        <taxon>Aphididae</taxon>
        <taxon>Macrosiphini</taxon>
        <taxon>Acyrthosiphon</taxon>
    </lineage>
</organism>
<reference evidence="2" key="2">
    <citation type="submission" date="2022-06" db="UniProtKB">
        <authorList>
            <consortium name="EnsemblMetazoa"/>
        </authorList>
    </citation>
    <scope>IDENTIFICATION</scope>
</reference>
<evidence type="ECO:0000313" key="2">
    <source>
        <dbReference type="EnsemblMetazoa" id="XP_016657200.1"/>
    </source>
</evidence>
<proteinExistence type="predicted"/>
<dbReference type="OrthoDB" id="6625146at2759"/>
<reference evidence="3" key="1">
    <citation type="submission" date="2010-06" db="EMBL/GenBank/DDBJ databases">
        <authorList>
            <person name="Jiang H."/>
            <person name="Abraham K."/>
            <person name="Ali S."/>
            <person name="Alsbrooks S.L."/>
            <person name="Anim B.N."/>
            <person name="Anosike U.S."/>
            <person name="Attaway T."/>
            <person name="Bandaranaike D.P."/>
            <person name="Battles P.K."/>
            <person name="Bell S.N."/>
            <person name="Bell A.V."/>
            <person name="Beltran B."/>
            <person name="Bickham C."/>
            <person name="Bustamante Y."/>
            <person name="Caleb T."/>
            <person name="Canada A."/>
            <person name="Cardenas V."/>
            <person name="Carter K."/>
            <person name="Chacko J."/>
            <person name="Chandrabose M.N."/>
            <person name="Chavez D."/>
            <person name="Chavez A."/>
            <person name="Chen L."/>
            <person name="Chu H.-S."/>
            <person name="Claassen K.J."/>
            <person name="Cockrell R."/>
            <person name="Collins M."/>
            <person name="Cooper J.A."/>
            <person name="Cree A."/>
            <person name="Curry S.M."/>
            <person name="Da Y."/>
            <person name="Dao M.D."/>
            <person name="Das B."/>
            <person name="Davila M.-L."/>
            <person name="Davy-Carroll L."/>
            <person name="Denson S."/>
            <person name="Dinh H."/>
            <person name="Ebong V.E."/>
            <person name="Edwards J.R."/>
            <person name="Egan A."/>
            <person name="El-Daye J."/>
            <person name="Escobedo L."/>
            <person name="Fernandez S."/>
            <person name="Fernando P.R."/>
            <person name="Flagg N."/>
            <person name="Forbes L.D."/>
            <person name="Fowler R.G."/>
            <person name="Fu Q."/>
            <person name="Gabisi R.A."/>
            <person name="Ganer J."/>
            <person name="Garbino Pronczuk A."/>
            <person name="Garcia R.M."/>
            <person name="Garner T."/>
            <person name="Garrett T.E."/>
            <person name="Gonzalez D.A."/>
            <person name="Hamid H."/>
            <person name="Hawkins E.S."/>
            <person name="Hirani K."/>
            <person name="Hogues M.E."/>
            <person name="Hollins B."/>
            <person name="Hsiao C.-H."/>
            <person name="Jabil R."/>
            <person name="James M.L."/>
            <person name="Jhangiani S.N."/>
            <person name="Johnson B."/>
            <person name="Johnson Q."/>
            <person name="Joshi V."/>
            <person name="Kalu J.B."/>
            <person name="Kam C."/>
            <person name="Kashfia A."/>
            <person name="Keebler J."/>
            <person name="Kisamo H."/>
            <person name="Kovar C.L."/>
            <person name="Lago L.A."/>
            <person name="Lai C.-Y."/>
            <person name="Laidlaw J."/>
            <person name="Lara F."/>
            <person name="Le T.-K."/>
            <person name="Lee S.L."/>
            <person name="Legall F.H."/>
            <person name="Lemon S.J."/>
            <person name="Lewis L.R."/>
            <person name="Li B."/>
            <person name="Liu Y."/>
            <person name="Liu Y.-S."/>
            <person name="Lopez J."/>
            <person name="Lozado R.J."/>
            <person name="Lu J."/>
            <person name="Madu R.C."/>
            <person name="Maheshwari M."/>
            <person name="Maheshwari R."/>
            <person name="Malloy K."/>
            <person name="Martinez E."/>
            <person name="Mathew T."/>
            <person name="Mercado I.C."/>
            <person name="Mercado C."/>
            <person name="Meyer B."/>
            <person name="Montgomery K."/>
            <person name="Morgan M.B."/>
            <person name="Munidasa M."/>
            <person name="Nazareth L.V."/>
            <person name="Nelson J."/>
            <person name="Ng B.M."/>
            <person name="Nguyen N.B."/>
            <person name="Nguyen P.Q."/>
            <person name="Nguyen T."/>
            <person name="Obregon M."/>
            <person name="Okwuonu G.O."/>
            <person name="Onwere C.G."/>
            <person name="Orozco G."/>
            <person name="Parra A."/>
            <person name="Patel S."/>
            <person name="Patil S."/>
            <person name="Perez A."/>
            <person name="Perez Y."/>
            <person name="Pham C."/>
            <person name="Primus E.L."/>
            <person name="Pu L.-L."/>
            <person name="Puazo M."/>
            <person name="Qin X."/>
            <person name="Quiroz J.B."/>
            <person name="Reese J."/>
            <person name="Richards S."/>
            <person name="Rives C.M."/>
            <person name="Robberts R."/>
            <person name="Ruiz S.J."/>
            <person name="Ruiz M.J."/>
            <person name="Santibanez J."/>
            <person name="Schneider B.W."/>
            <person name="Sisson I."/>
            <person name="Smith M."/>
            <person name="Sodergren E."/>
            <person name="Song X.-Z."/>
            <person name="Song B.B."/>
            <person name="Summersgill H."/>
            <person name="Thelus R."/>
            <person name="Thornton R.D."/>
            <person name="Trejos Z.Y."/>
            <person name="Usmani K."/>
            <person name="Vattathil S."/>
            <person name="Villasana D."/>
            <person name="Walker D.L."/>
            <person name="Wang S."/>
            <person name="Wang K."/>
            <person name="White C.S."/>
            <person name="Williams A.C."/>
            <person name="Williamson J."/>
            <person name="Wilson K."/>
            <person name="Woghiren I.O."/>
            <person name="Woodworth J.R."/>
            <person name="Worley K.C."/>
            <person name="Wright R.A."/>
            <person name="Wu W."/>
            <person name="Young L."/>
            <person name="Zhang L."/>
            <person name="Zhang J."/>
            <person name="Zhu Y."/>
            <person name="Muzny D.M."/>
            <person name="Weinstock G."/>
            <person name="Gibbs R.A."/>
        </authorList>
    </citation>
    <scope>NUCLEOTIDE SEQUENCE [LARGE SCALE GENOMIC DNA]</scope>
    <source>
        <strain evidence="3">LSR1</strain>
    </source>
</reference>
<dbReference type="RefSeq" id="XP_016657200.1">
    <property type="nucleotide sequence ID" value="XM_016801711.2"/>
</dbReference>